<dbReference type="InterPro" id="IPR004843">
    <property type="entry name" value="Calcineurin-like_PHP"/>
</dbReference>
<gene>
    <name evidence="2" type="ORF">SAMN05421757_10823</name>
</gene>
<evidence type="ECO:0000313" key="2">
    <source>
        <dbReference type="EMBL" id="SNT21718.1"/>
    </source>
</evidence>
<name>A0A239KVP2_9RHOB</name>
<dbReference type="PANTHER" id="PTHR42850">
    <property type="entry name" value="METALLOPHOSPHOESTERASE"/>
    <property type="match status" value="1"/>
</dbReference>
<dbReference type="OrthoDB" id="9807890at2"/>
<dbReference type="PANTHER" id="PTHR42850:SF4">
    <property type="entry name" value="ZINC-DEPENDENT ENDOPOLYPHOSPHATASE"/>
    <property type="match status" value="1"/>
</dbReference>
<dbReference type="SUPFAM" id="SSF56300">
    <property type="entry name" value="Metallo-dependent phosphatases"/>
    <property type="match status" value="1"/>
</dbReference>
<dbReference type="GO" id="GO:0016791">
    <property type="term" value="F:phosphatase activity"/>
    <property type="evidence" value="ECO:0007669"/>
    <property type="project" value="TreeGrafter"/>
</dbReference>
<dbReference type="GO" id="GO:0008803">
    <property type="term" value="F:bis(5'-nucleosyl)-tetraphosphatase (symmetrical) activity"/>
    <property type="evidence" value="ECO:0007669"/>
    <property type="project" value="TreeGrafter"/>
</dbReference>
<feature type="domain" description="Calcineurin-like phosphoesterase" evidence="1">
    <location>
        <begin position="1"/>
        <end position="202"/>
    </location>
</feature>
<dbReference type="Pfam" id="PF00149">
    <property type="entry name" value="Metallophos"/>
    <property type="match status" value="1"/>
</dbReference>
<evidence type="ECO:0000259" key="1">
    <source>
        <dbReference type="Pfam" id="PF00149"/>
    </source>
</evidence>
<protein>
    <submittedName>
        <fullName evidence="2">Serine/threonine protein phosphatase 1</fullName>
    </submittedName>
</protein>
<sequence length="246" mass="26953">MRTYAIGDIHGQLEKLRRAHALIEADKATVGDPGATVVHLGDLPDRGPDTKGVIDHLIQCRDTGAPHVVLLGNHDRMMRRFLHPEKLKDNLRHDLDWLWEPLGGRATLASYGVDVSAGRDDLDIHADALDAVPASHLAFLDDLTTPYAEGACLFVHAGIRPGVPLERQTLDDLVWIREPFLSDTRDHGPLIVHGHTPVDEVMHCGNRLNLDTGAGYGEALSTVVIEGREVWLLSEDGRQPVLPCGV</sequence>
<proteinExistence type="predicted"/>
<dbReference type="Gene3D" id="3.60.21.10">
    <property type="match status" value="1"/>
</dbReference>
<reference evidence="2 3" key="1">
    <citation type="submission" date="2017-06" db="EMBL/GenBank/DDBJ databases">
        <authorList>
            <person name="Kim H.J."/>
            <person name="Triplett B.A."/>
        </authorList>
    </citation>
    <scope>NUCLEOTIDE SEQUENCE [LARGE SCALE GENOMIC DNA]</scope>
    <source>
        <strain evidence="2 3">DSM 29339</strain>
    </source>
</reference>
<dbReference type="GO" id="GO:0110154">
    <property type="term" value="P:RNA decapping"/>
    <property type="evidence" value="ECO:0007669"/>
    <property type="project" value="TreeGrafter"/>
</dbReference>
<dbReference type="EMBL" id="FZOY01000008">
    <property type="protein sequence ID" value="SNT21718.1"/>
    <property type="molecule type" value="Genomic_DNA"/>
</dbReference>
<dbReference type="GO" id="GO:0005737">
    <property type="term" value="C:cytoplasm"/>
    <property type="evidence" value="ECO:0007669"/>
    <property type="project" value="TreeGrafter"/>
</dbReference>
<keyword evidence="3" id="KW-1185">Reference proteome</keyword>
<evidence type="ECO:0000313" key="3">
    <source>
        <dbReference type="Proteomes" id="UP000198426"/>
    </source>
</evidence>
<dbReference type="InterPro" id="IPR029052">
    <property type="entry name" value="Metallo-depent_PP-like"/>
</dbReference>
<dbReference type="RefSeq" id="WP_089234533.1">
    <property type="nucleotide sequence ID" value="NZ_FZOY01000008.1"/>
</dbReference>
<dbReference type="AlphaFoldDB" id="A0A239KVP2"/>
<accession>A0A239KVP2</accession>
<dbReference type="Proteomes" id="UP000198426">
    <property type="component" value="Unassembled WGS sequence"/>
</dbReference>
<dbReference type="InterPro" id="IPR050126">
    <property type="entry name" value="Ap4A_hydrolase"/>
</dbReference>
<organism evidence="2 3">
    <name type="scientific">Tropicimonas sediminicola</name>
    <dbReference type="NCBI Taxonomy" id="1031541"/>
    <lineage>
        <taxon>Bacteria</taxon>
        <taxon>Pseudomonadati</taxon>
        <taxon>Pseudomonadota</taxon>
        <taxon>Alphaproteobacteria</taxon>
        <taxon>Rhodobacterales</taxon>
        <taxon>Roseobacteraceae</taxon>
        <taxon>Tropicimonas</taxon>
    </lineage>
</organism>